<organism evidence="2 3">
    <name type="scientific">Phytophthora palmivora</name>
    <dbReference type="NCBI Taxonomy" id="4796"/>
    <lineage>
        <taxon>Eukaryota</taxon>
        <taxon>Sar</taxon>
        <taxon>Stramenopiles</taxon>
        <taxon>Oomycota</taxon>
        <taxon>Peronosporomycetes</taxon>
        <taxon>Peronosporales</taxon>
        <taxon>Peronosporaceae</taxon>
        <taxon>Phytophthora</taxon>
    </lineage>
</organism>
<dbReference type="EMBL" id="NCKW01016996">
    <property type="protein sequence ID" value="POM59879.1"/>
    <property type="molecule type" value="Genomic_DNA"/>
</dbReference>
<protein>
    <submittedName>
        <fullName evidence="2">Uncharacterized protein</fullName>
    </submittedName>
</protein>
<name>A0A2P4X2U6_9STRA</name>
<feature type="compositionally biased region" description="Polar residues" evidence="1">
    <location>
        <begin position="56"/>
        <end position="67"/>
    </location>
</feature>
<feature type="compositionally biased region" description="Polar residues" evidence="1">
    <location>
        <begin position="106"/>
        <end position="115"/>
    </location>
</feature>
<feature type="compositionally biased region" description="Polar residues" evidence="1">
    <location>
        <begin position="122"/>
        <end position="132"/>
    </location>
</feature>
<feature type="region of interest" description="Disordered" evidence="1">
    <location>
        <begin position="47"/>
        <end position="132"/>
    </location>
</feature>
<gene>
    <name evidence="2" type="ORF">PHPALM_31326</name>
</gene>
<comment type="caution">
    <text evidence="2">The sequence shown here is derived from an EMBL/GenBank/DDBJ whole genome shotgun (WGS) entry which is preliminary data.</text>
</comment>
<dbReference type="Proteomes" id="UP000237271">
    <property type="component" value="Unassembled WGS sequence"/>
</dbReference>
<sequence>MDLRKFDESMWNTSLKLSMTAILQITWLYYESQMLTLWKKHFDLDNERRHDRPRQESNNATAPSASTRAVRLVKATSDSGESEEDSGGSDGEAGLRRVYLAVAGNNEAQQDQDQGNQDRSRSKVGNNRAQQD</sequence>
<evidence type="ECO:0000256" key="1">
    <source>
        <dbReference type="SAM" id="MobiDB-lite"/>
    </source>
</evidence>
<proteinExistence type="predicted"/>
<keyword evidence="3" id="KW-1185">Reference proteome</keyword>
<dbReference type="AlphaFoldDB" id="A0A2P4X2U6"/>
<accession>A0A2P4X2U6</accession>
<reference evidence="2 3" key="1">
    <citation type="journal article" date="2017" name="Genome Biol. Evol.">
        <title>Phytophthora megakarya and P. palmivora, closely related causal agents of cacao black pod rot, underwent increases in genome sizes and gene numbers by different mechanisms.</title>
        <authorList>
            <person name="Ali S.S."/>
            <person name="Shao J."/>
            <person name="Lary D.J."/>
            <person name="Kronmiller B."/>
            <person name="Shen D."/>
            <person name="Strem M.D."/>
            <person name="Amoako-Attah I."/>
            <person name="Akrofi A.Y."/>
            <person name="Begoude B.A."/>
            <person name="Ten Hoopen G.M."/>
            <person name="Coulibaly K."/>
            <person name="Kebe B.I."/>
            <person name="Melnick R.L."/>
            <person name="Guiltinan M.J."/>
            <person name="Tyler B.M."/>
            <person name="Meinhardt L.W."/>
            <person name="Bailey B.A."/>
        </authorList>
    </citation>
    <scope>NUCLEOTIDE SEQUENCE [LARGE SCALE GENOMIC DNA]</scope>
    <source>
        <strain evidence="3">sbr112.9</strain>
    </source>
</reference>
<evidence type="ECO:0000313" key="2">
    <source>
        <dbReference type="EMBL" id="POM59879.1"/>
    </source>
</evidence>
<evidence type="ECO:0000313" key="3">
    <source>
        <dbReference type="Proteomes" id="UP000237271"/>
    </source>
</evidence>